<dbReference type="InterPro" id="IPR003115">
    <property type="entry name" value="ParB_N"/>
</dbReference>
<comment type="caution">
    <text evidence="3">The sequence shown here is derived from an EMBL/GenBank/DDBJ whole genome shotgun (WGS) entry which is preliminary data.</text>
</comment>
<dbReference type="AlphaFoldDB" id="A0A6G4U389"/>
<accession>A0A6G4U389</accession>
<protein>
    <submittedName>
        <fullName evidence="3">ParB N-terminal domain-containing protein</fullName>
    </submittedName>
</protein>
<dbReference type="InterPro" id="IPR036086">
    <property type="entry name" value="ParB/Sulfiredoxin_sf"/>
</dbReference>
<evidence type="ECO:0000256" key="1">
    <source>
        <dbReference type="SAM" id="MobiDB-lite"/>
    </source>
</evidence>
<sequence>MVAEVEISSLEAMGSPRSSGEDPDHIEALAEVMVPLPPIIVHRSTMRVIDGVHRLRAAQLRGDSKIAVSYFEGTEADAFVLAVESNITHGLPLAMADRKRAAGRIIVSHPQWSDRMIASVTGVAPATVAEIRRRTSGGTAATGSRIGQDGRVRPVNGAAGRETASRLIAENPGLSLRQIARAAGISPETARDVRNRMRRGEDPLPKPVSKAASNKATGAVAASRVPSGARETIRLPAAERAAAMERLKSDPALRFNERGRTLLRLLNIHLLSEAELQELIDHIPPHCSGIVANLAHECAGVWRELALRANQQVAVTA</sequence>
<name>A0A6G4U389_9ACTN</name>
<evidence type="ECO:0000259" key="2">
    <source>
        <dbReference type="SMART" id="SM00470"/>
    </source>
</evidence>
<reference evidence="3 4" key="1">
    <citation type="submission" date="2020-02" db="EMBL/GenBank/DDBJ databases">
        <title>Whole-genome analyses of novel actinobacteria.</title>
        <authorList>
            <person name="Sahin N."/>
        </authorList>
    </citation>
    <scope>NUCLEOTIDE SEQUENCE [LARGE SCALE GENOMIC DNA]</scope>
    <source>
        <strain evidence="3 4">A7024</strain>
    </source>
</reference>
<dbReference type="EMBL" id="JAAKZV010000086">
    <property type="protein sequence ID" value="NGN66176.1"/>
    <property type="molecule type" value="Genomic_DNA"/>
</dbReference>
<feature type="region of interest" description="Disordered" evidence="1">
    <location>
        <begin position="135"/>
        <end position="159"/>
    </location>
</feature>
<feature type="region of interest" description="Disordered" evidence="1">
    <location>
        <begin position="198"/>
        <end position="227"/>
    </location>
</feature>
<evidence type="ECO:0000313" key="3">
    <source>
        <dbReference type="EMBL" id="NGN66176.1"/>
    </source>
</evidence>
<feature type="region of interest" description="Disordered" evidence="1">
    <location>
        <begin position="1"/>
        <end position="23"/>
    </location>
</feature>
<gene>
    <name evidence="3" type="ORF">G5C51_20040</name>
</gene>
<dbReference type="SUPFAM" id="SSF110849">
    <property type="entry name" value="ParB/Sulfiredoxin"/>
    <property type="match status" value="1"/>
</dbReference>
<dbReference type="SMART" id="SM00470">
    <property type="entry name" value="ParB"/>
    <property type="match status" value="1"/>
</dbReference>
<proteinExistence type="predicted"/>
<organism evidence="3 4">
    <name type="scientific">Streptomyces coryli</name>
    <dbReference type="NCBI Taxonomy" id="1128680"/>
    <lineage>
        <taxon>Bacteria</taxon>
        <taxon>Bacillati</taxon>
        <taxon>Actinomycetota</taxon>
        <taxon>Actinomycetes</taxon>
        <taxon>Kitasatosporales</taxon>
        <taxon>Streptomycetaceae</taxon>
        <taxon>Streptomyces</taxon>
    </lineage>
</organism>
<keyword evidence="4" id="KW-1185">Reference proteome</keyword>
<feature type="domain" description="ParB-like N-terminal" evidence="2">
    <location>
        <begin position="3"/>
        <end position="87"/>
    </location>
</feature>
<dbReference type="Proteomes" id="UP000481583">
    <property type="component" value="Unassembled WGS sequence"/>
</dbReference>
<evidence type="ECO:0000313" key="4">
    <source>
        <dbReference type="Proteomes" id="UP000481583"/>
    </source>
</evidence>